<proteinExistence type="predicted"/>
<dbReference type="AlphaFoldDB" id="A0A2T2WI78"/>
<reference evidence="1 2" key="1">
    <citation type="journal article" date="2014" name="BMC Genomics">
        <title>Comparison of environmental and isolate Sulfobacillus genomes reveals diverse carbon, sulfur, nitrogen, and hydrogen metabolisms.</title>
        <authorList>
            <person name="Justice N.B."/>
            <person name="Norman A."/>
            <person name="Brown C.T."/>
            <person name="Singh A."/>
            <person name="Thomas B.C."/>
            <person name="Banfield J.F."/>
        </authorList>
    </citation>
    <scope>NUCLEOTIDE SEQUENCE [LARGE SCALE GENOMIC DNA]</scope>
    <source>
        <strain evidence="1">AMDSBA1</strain>
    </source>
</reference>
<dbReference type="Proteomes" id="UP000242699">
    <property type="component" value="Unassembled WGS sequence"/>
</dbReference>
<comment type="caution">
    <text evidence="1">The sequence shown here is derived from an EMBL/GenBank/DDBJ whole genome shotgun (WGS) entry which is preliminary data.</text>
</comment>
<organism evidence="1 2">
    <name type="scientific">Sulfobacillus benefaciens</name>
    <dbReference type="NCBI Taxonomy" id="453960"/>
    <lineage>
        <taxon>Bacteria</taxon>
        <taxon>Bacillati</taxon>
        <taxon>Bacillota</taxon>
        <taxon>Clostridia</taxon>
        <taxon>Eubacteriales</taxon>
        <taxon>Clostridiales Family XVII. Incertae Sedis</taxon>
        <taxon>Sulfobacillus</taxon>
    </lineage>
</organism>
<evidence type="ECO:0000313" key="2">
    <source>
        <dbReference type="Proteomes" id="UP000242699"/>
    </source>
</evidence>
<accession>A0A2T2WI78</accession>
<name>A0A2T2WI78_9FIRM</name>
<gene>
    <name evidence="1" type="ORF">C7B43_21025</name>
</gene>
<protein>
    <submittedName>
        <fullName evidence="1">Uncharacterized protein</fullName>
    </submittedName>
</protein>
<dbReference type="EMBL" id="PXYT01000122">
    <property type="protein sequence ID" value="PSR21939.1"/>
    <property type="molecule type" value="Genomic_DNA"/>
</dbReference>
<evidence type="ECO:0000313" key="1">
    <source>
        <dbReference type="EMBL" id="PSR21939.1"/>
    </source>
</evidence>
<sequence length="84" mass="9189">MEIVESWLVKGVTIYEANDEVTGALVHYEVDLGPPLLPKILTTTIAPINLKCATLTVSEKSVINHEFRIPLKTRAIARASGALF</sequence>